<evidence type="ECO:0000259" key="2">
    <source>
        <dbReference type="Pfam" id="PF14341"/>
    </source>
</evidence>
<feature type="transmembrane region" description="Helical" evidence="1">
    <location>
        <begin position="12"/>
        <end position="33"/>
    </location>
</feature>
<accession>A0A1N6FJH4</accession>
<evidence type="ECO:0000313" key="4">
    <source>
        <dbReference type="Proteomes" id="UP000185062"/>
    </source>
</evidence>
<dbReference type="EMBL" id="FSRO01000001">
    <property type="protein sequence ID" value="SIN95418.1"/>
    <property type="molecule type" value="Genomic_DNA"/>
</dbReference>
<evidence type="ECO:0000313" key="3">
    <source>
        <dbReference type="EMBL" id="SIN95418.1"/>
    </source>
</evidence>
<dbReference type="Pfam" id="PF14341">
    <property type="entry name" value="PilX_N"/>
    <property type="match status" value="1"/>
</dbReference>
<gene>
    <name evidence="3" type="ORF">SAMN02743940_0277</name>
</gene>
<proteinExistence type="predicted"/>
<keyword evidence="1" id="KW-1133">Transmembrane helix</keyword>
<dbReference type="AlphaFoldDB" id="A0A1N6FJH4"/>
<dbReference type="InterPro" id="IPR025746">
    <property type="entry name" value="PilX_N_dom"/>
</dbReference>
<keyword evidence="4" id="KW-1185">Reference proteome</keyword>
<name>A0A1N6FJH4_9PROT</name>
<keyword evidence="1" id="KW-0472">Membrane</keyword>
<feature type="domain" description="Type 4 fimbrial biogenesis protein PilX N-terminal" evidence="2">
    <location>
        <begin position="11"/>
        <end position="56"/>
    </location>
</feature>
<dbReference type="STRING" id="44575.SAMN05216419_10228"/>
<evidence type="ECO:0000256" key="1">
    <source>
        <dbReference type="SAM" id="Phobius"/>
    </source>
</evidence>
<keyword evidence="1" id="KW-0812">Transmembrane</keyword>
<dbReference type="RefSeq" id="WP_036573183.1">
    <property type="nucleotide sequence ID" value="NZ_FSRO01000001.1"/>
</dbReference>
<organism evidence="3 4">
    <name type="scientific">Nitrosomonas cryotolerans ATCC 49181</name>
    <dbReference type="NCBI Taxonomy" id="1131553"/>
    <lineage>
        <taxon>Bacteria</taxon>
        <taxon>Pseudomonadati</taxon>
        <taxon>Pseudomonadota</taxon>
        <taxon>Betaproteobacteria</taxon>
        <taxon>Nitrosomonadales</taxon>
        <taxon>Nitrosomonadaceae</taxon>
        <taxon>Nitrosomonas</taxon>
    </lineage>
</organism>
<reference evidence="3 4" key="1">
    <citation type="submission" date="2016-12" db="EMBL/GenBank/DDBJ databases">
        <authorList>
            <person name="Song W.-J."/>
            <person name="Kurnit D.M."/>
        </authorList>
    </citation>
    <scope>NUCLEOTIDE SEQUENCE [LARGE SCALE GENOMIC DNA]</scope>
    <source>
        <strain evidence="3 4">ATCC 49181</strain>
    </source>
</reference>
<dbReference type="eggNOG" id="COG4726">
    <property type="taxonomic scope" value="Bacteria"/>
</dbReference>
<protein>
    <submittedName>
        <fullName evidence="3">PilX N-terminal</fullName>
    </submittedName>
</protein>
<dbReference type="Proteomes" id="UP000185062">
    <property type="component" value="Unassembled WGS sequence"/>
</dbReference>
<sequence length="166" mass="17938">MITHEVTAKERGATLVVGLIMLVVITLLTVSAFRLTGGNLKAVGNMQFRNEAIAAANMAIEQMINIHFATLNPADYPTLINVDIDQNDIVDYVVSVRVPTCIKAIPASVNFSELSGVNANITNSGDYLTLWEIEVNVENQATGASIIAKQGINKRLTLSEYIISTC</sequence>